<dbReference type="PANTHER" id="PTHR32285:SF36">
    <property type="entry name" value="PROTEIN TRICHOME BIREFRINGENCE-LIKE 38"/>
    <property type="match status" value="1"/>
</dbReference>
<dbReference type="AlphaFoldDB" id="A0A1U7VPI7"/>
<feature type="domain" description="Trichome birefringence-like C-terminal" evidence="2">
    <location>
        <begin position="23"/>
        <end position="246"/>
    </location>
</feature>
<accession>A0A1U7VPI7</accession>
<dbReference type="GeneID" id="104220613"/>
<dbReference type="InterPro" id="IPR029962">
    <property type="entry name" value="TBL"/>
</dbReference>
<evidence type="ECO:0000313" key="3">
    <source>
        <dbReference type="Proteomes" id="UP000189701"/>
    </source>
</evidence>
<organism evidence="3 4">
    <name type="scientific">Nicotiana sylvestris</name>
    <name type="common">Wood tobacco</name>
    <name type="synonym">South American tobacco</name>
    <dbReference type="NCBI Taxonomy" id="4096"/>
    <lineage>
        <taxon>Eukaryota</taxon>
        <taxon>Viridiplantae</taxon>
        <taxon>Streptophyta</taxon>
        <taxon>Embryophyta</taxon>
        <taxon>Tracheophyta</taxon>
        <taxon>Spermatophyta</taxon>
        <taxon>Magnoliopsida</taxon>
        <taxon>eudicotyledons</taxon>
        <taxon>Gunneridae</taxon>
        <taxon>Pentapetalae</taxon>
        <taxon>asterids</taxon>
        <taxon>lamiids</taxon>
        <taxon>Solanales</taxon>
        <taxon>Solanaceae</taxon>
        <taxon>Nicotianoideae</taxon>
        <taxon>Nicotianeae</taxon>
        <taxon>Nicotiana</taxon>
    </lineage>
</organism>
<dbReference type="PANTHER" id="PTHR32285">
    <property type="entry name" value="PROTEIN TRICHOME BIREFRINGENCE-LIKE 9-RELATED"/>
    <property type="match status" value="1"/>
</dbReference>
<name>A0A1U7VPI7_NICSY</name>
<dbReference type="RefSeq" id="XP_009769822.1">
    <property type="nucleotide sequence ID" value="XM_009771520.1"/>
</dbReference>
<sequence>MANLILNTLNIDGSPRIVSCPVPKAKFKQEIKKQTVTVTFEDYGVEVILFHSNYLVDIEVQPNVGRVLKLNSMKYGRIWKNADVLIFNTWLWYLRSDSKQPWDFVENNGTISKDMDRVAAFRVGLNTWAKWVDTDVDTKKTKVYFQGVAAMHYHGSEWGEPKVKNCFNETTPVKGSTYPSGLAIPVNIVKQVLRKMSKPVYLLDITKLTQLRKDGHPSIYNGLHGFDCTHWCIGGVPDTWNQILYASLFPSSLKHSM</sequence>
<comment type="similarity">
    <text evidence="1">Belongs to the PC-esterase family. TBL subfamily.</text>
</comment>
<dbReference type="GO" id="GO:0005794">
    <property type="term" value="C:Golgi apparatus"/>
    <property type="evidence" value="ECO:0007669"/>
    <property type="project" value="TreeGrafter"/>
</dbReference>
<dbReference type="InterPro" id="IPR026057">
    <property type="entry name" value="TBL_C"/>
</dbReference>
<reference evidence="4" key="2">
    <citation type="submission" date="2025-08" db="UniProtKB">
        <authorList>
            <consortium name="RefSeq"/>
        </authorList>
    </citation>
    <scope>IDENTIFICATION</scope>
    <source>
        <tissue evidence="4">Leaf</tissue>
    </source>
</reference>
<keyword evidence="3" id="KW-1185">Reference proteome</keyword>
<dbReference type="Pfam" id="PF13839">
    <property type="entry name" value="PC-Esterase"/>
    <property type="match status" value="1"/>
</dbReference>
<evidence type="ECO:0000313" key="4">
    <source>
        <dbReference type="RefSeq" id="XP_009769822.1"/>
    </source>
</evidence>
<dbReference type="GO" id="GO:0016413">
    <property type="term" value="F:O-acetyltransferase activity"/>
    <property type="evidence" value="ECO:0007669"/>
    <property type="project" value="InterPro"/>
</dbReference>
<gene>
    <name evidence="4" type="primary">LOC104220613</name>
</gene>
<dbReference type="Proteomes" id="UP000189701">
    <property type="component" value="Unplaced"/>
</dbReference>
<protein>
    <submittedName>
        <fullName evidence="4">Protein trichome birefringence-like 41 isoform X2</fullName>
    </submittedName>
</protein>
<reference evidence="3" key="1">
    <citation type="journal article" date="2013" name="Genome Biol.">
        <title>Reference genomes and transcriptomes of Nicotiana sylvestris and Nicotiana tomentosiformis.</title>
        <authorList>
            <person name="Sierro N."/>
            <person name="Battey J.N."/>
            <person name="Ouadi S."/>
            <person name="Bovet L."/>
            <person name="Goepfert S."/>
            <person name="Bakaher N."/>
            <person name="Peitsch M.C."/>
            <person name="Ivanov N.V."/>
        </authorList>
    </citation>
    <scope>NUCLEOTIDE SEQUENCE [LARGE SCALE GENOMIC DNA]</scope>
</reference>
<proteinExistence type="inferred from homology"/>
<evidence type="ECO:0000256" key="1">
    <source>
        <dbReference type="ARBA" id="ARBA00007727"/>
    </source>
</evidence>
<evidence type="ECO:0000259" key="2">
    <source>
        <dbReference type="Pfam" id="PF13839"/>
    </source>
</evidence>